<dbReference type="Proteomes" id="UP000759537">
    <property type="component" value="Unassembled WGS sequence"/>
</dbReference>
<evidence type="ECO:0000256" key="1">
    <source>
        <dbReference type="SAM" id="SignalP"/>
    </source>
</evidence>
<gene>
    <name evidence="2" type="ORF">DFH94DRAFT_747429</name>
</gene>
<evidence type="ECO:0000313" key="2">
    <source>
        <dbReference type="EMBL" id="KAF8479070.1"/>
    </source>
</evidence>
<organism evidence="2 3">
    <name type="scientific">Russula ochroleuca</name>
    <dbReference type="NCBI Taxonomy" id="152965"/>
    <lineage>
        <taxon>Eukaryota</taxon>
        <taxon>Fungi</taxon>
        <taxon>Dikarya</taxon>
        <taxon>Basidiomycota</taxon>
        <taxon>Agaricomycotina</taxon>
        <taxon>Agaricomycetes</taxon>
        <taxon>Russulales</taxon>
        <taxon>Russulaceae</taxon>
        <taxon>Russula</taxon>
    </lineage>
</organism>
<feature type="chain" id="PRO_5040382998" description="Secreted protein" evidence="1">
    <location>
        <begin position="28"/>
        <end position="113"/>
    </location>
</feature>
<feature type="signal peptide" evidence="1">
    <location>
        <begin position="1"/>
        <end position="27"/>
    </location>
</feature>
<keyword evidence="1" id="KW-0732">Signal</keyword>
<reference evidence="2" key="1">
    <citation type="submission" date="2019-10" db="EMBL/GenBank/DDBJ databases">
        <authorList>
            <consortium name="DOE Joint Genome Institute"/>
            <person name="Kuo A."/>
            <person name="Miyauchi S."/>
            <person name="Kiss E."/>
            <person name="Drula E."/>
            <person name="Kohler A."/>
            <person name="Sanchez-Garcia M."/>
            <person name="Andreopoulos B."/>
            <person name="Barry K.W."/>
            <person name="Bonito G."/>
            <person name="Buee M."/>
            <person name="Carver A."/>
            <person name="Chen C."/>
            <person name="Cichocki N."/>
            <person name="Clum A."/>
            <person name="Culley D."/>
            <person name="Crous P.W."/>
            <person name="Fauchery L."/>
            <person name="Girlanda M."/>
            <person name="Hayes R."/>
            <person name="Keri Z."/>
            <person name="LaButti K."/>
            <person name="Lipzen A."/>
            <person name="Lombard V."/>
            <person name="Magnuson J."/>
            <person name="Maillard F."/>
            <person name="Morin E."/>
            <person name="Murat C."/>
            <person name="Nolan M."/>
            <person name="Ohm R."/>
            <person name="Pangilinan J."/>
            <person name="Pereira M."/>
            <person name="Perotto S."/>
            <person name="Peter M."/>
            <person name="Riley R."/>
            <person name="Sitrit Y."/>
            <person name="Stielow B."/>
            <person name="Szollosi G."/>
            <person name="Zifcakova L."/>
            <person name="Stursova M."/>
            <person name="Spatafora J.W."/>
            <person name="Tedersoo L."/>
            <person name="Vaario L.-M."/>
            <person name="Yamada A."/>
            <person name="Yan M."/>
            <person name="Wang P."/>
            <person name="Xu J."/>
            <person name="Bruns T."/>
            <person name="Baldrian P."/>
            <person name="Vilgalys R."/>
            <person name="Henrissat B."/>
            <person name="Grigoriev I.V."/>
            <person name="Hibbett D."/>
            <person name="Nagy L.G."/>
            <person name="Martin F.M."/>
        </authorList>
    </citation>
    <scope>NUCLEOTIDE SEQUENCE</scope>
    <source>
        <strain evidence="2">Prilba</strain>
    </source>
</reference>
<sequence>MDLFCFLTRITVFAFSLVTLFKSVCDAWDPCPCLCLLTPQQLPRVLLRGSGSTNASFLVVPPPTGQFTMRVGLCPLLFLRRLTCRLRPSLFGTVVSYPFGGLFGEFLAVIRGS</sequence>
<evidence type="ECO:0000313" key="3">
    <source>
        <dbReference type="Proteomes" id="UP000759537"/>
    </source>
</evidence>
<proteinExistence type="predicted"/>
<dbReference type="AlphaFoldDB" id="A0A9P5MUS5"/>
<protein>
    <recommendedName>
        <fullName evidence="4">Secreted protein</fullName>
    </recommendedName>
</protein>
<name>A0A9P5MUS5_9AGAM</name>
<reference evidence="2" key="2">
    <citation type="journal article" date="2020" name="Nat. Commun.">
        <title>Large-scale genome sequencing of mycorrhizal fungi provides insights into the early evolution of symbiotic traits.</title>
        <authorList>
            <person name="Miyauchi S."/>
            <person name="Kiss E."/>
            <person name="Kuo A."/>
            <person name="Drula E."/>
            <person name="Kohler A."/>
            <person name="Sanchez-Garcia M."/>
            <person name="Morin E."/>
            <person name="Andreopoulos B."/>
            <person name="Barry K.W."/>
            <person name="Bonito G."/>
            <person name="Buee M."/>
            <person name="Carver A."/>
            <person name="Chen C."/>
            <person name="Cichocki N."/>
            <person name="Clum A."/>
            <person name="Culley D."/>
            <person name="Crous P.W."/>
            <person name="Fauchery L."/>
            <person name="Girlanda M."/>
            <person name="Hayes R.D."/>
            <person name="Keri Z."/>
            <person name="LaButti K."/>
            <person name="Lipzen A."/>
            <person name="Lombard V."/>
            <person name="Magnuson J."/>
            <person name="Maillard F."/>
            <person name="Murat C."/>
            <person name="Nolan M."/>
            <person name="Ohm R.A."/>
            <person name="Pangilinan J."/>
            <person name="Pereira M.F."/>
            <person name="Perotto S."/>
            <person name="Peter M."/>
            <person name="Pfister S."/>
            <person name="Riley R."/>
            <person name="Sitrit Y."/>
            <person name="Stielow J.B."/>
            <person name="Szollosi G."/>
            <person name="Zifcakova L."/>
            <person name="Stursova M."/>
            <person name="Spatafora J.W."/>
            <person name="Tedersoo L."/>
            <person name="Vaario L.M."/>
            <person name="Yamada A."/>
            <person name="Yan M."/>
            <person name="Wang P."/>
            <person name="Xu J."/>
            <person name="Bruns T."/>
            <person name="Baldrian P."/>
            <person name="Vilgalys R."/>
            <person name="Dunand C."/>
            <person name="Henrissat B."/>
            <person name="Grigoriev I.V."/>
            <person name="Hibbett D."/>
            <person name="Nagy L.G."/>
            <person name="Martin F.M."/>
        </authorList>
    </citation>
    <scope>NUCLEOTIDE SEQUENCE</scope>
    <source>
        <strain evidence="2">Prilba</strain>
    </source>
</reference>
<accession>A0A9P5MUS5</accession>
<comment type="caution">
    <text evidence="2">The sequence shown here is derived from an EMBL/GenBank/DDBJ whole genome shotgun (WGS) entry which is preliminary data.</text>
</comment>
<keyword evidence="3" id="KW-1185">Reference proteome</keyword>
<dbReference type="EMBL" id="WHVB01000010">
    <property type="protein sequence ID" value="KAF8479070.1"/>
    <property type="molecule type" value="Genomic_DNA"/>
</dbReference>
<evidence type="ECO:0008006" key="4">
    <source>
        <dbReference type="Google" id="ProtNLM"/>
    </source>
</evidence>